<protein>
    <submittedName>
        <fullName evidence="2">Uncharacterized protein</fullName>
    </submittedName>
</protein>
<name>A0A8H7E410_9EURO</name>
<proteinExistence type="predicted"/>
<dbReference type="AlphaFoldDB" id="A0A8H7E410"/>
<feature type="compositionally biased region" description="Pro residues" evidence="1">
    <location>
        <begin position="8"/>
        <end position="28"/>
    </location>
</feature>
<organism evidence="2 3">
    <name type="scientific">Endocarpon pusillum</name>
    <dbReference type="NCBI Taxonomy" id="364733"/>
    <lineage>
        <taxon>Eukaryota</taxon>
        <taxon>Fungi</taxon>
        <taxon>Dikarya</taxon>
        <taxon>Ascomycota</taxon>
        <taxon>Pezizomycotina</taxon>
        <taxon>Eurotiomycetes</taxon>
        <taxon>Chaetothyriomycetidae</taxon>
        <taxon>Verrucariales</taxon>
        <taxon>Verrucariaceae</taxon>
        <taxon>Endocarpon</taxon>
    </lineage>
</organism>
<evidence type="ECO:0000256" key="1">
    <source>
        <dbReference type="SAM" id="MobiDB-lite"/>
    </source>
</evidence>
<feature type="region of interest" description="Disordered" evidence="1">
    <location>
        <begin position="1"/>
        <end position="40"/>
    </location>
</feature>
<evidence type="ECO:0000313" key="3">
    <source>
        <dbReference type="Proteomes" id="UP000606974"/>
    </source>
</evidence>
<sequence>MESTRTSTPPPLTPSPPTPSPPLTPLPSPHQSKATDLTRDDRIRIATLREERYTDAQISQRLNFTQRQV</sequence>
<gene>
    <name evidence="2" type="ORF">GJ744_000416</name>
</gene>
<accession>A0A8H7E410</accession>
<reference evidence="2" key="1">
    <citation type="submission" date="2020-02" db="EMBL/GenBank/DDBJ databases">
        <authorList>
            <person name="Palmer J.M."/>
        </authorList>
    </citation>
    <scope>NUCLEOTIDE SEQUENCE</scope>
    <source>
        <strain evidence="2">EPUS1.4</strain>
        <tissue evidence="2">Thallus</tissue>
    </source>
</reference>
<comment type="caution">
    <text evidence="2">The sequence shown here is derived from an EMBL/GenBank/DDBJ whole genome shotgun (WGS) entry which is preliminary data.</text>
</comment>
<evidence type="ECO:0000313" key="2">
    <source>
        <dbReference type="EMBL" id="KAF7505841.1"/>
    </source>
</evidence>
<dbReference type="Proteomes" id="UP000606974">
    <property type="component" value="Unassembled WGS sequence"/>
</dbReference>
<dbReference type="EMBL" id="JAACFV010000100">
    <property type="protein sequence ID" value="KAF7505841.1"/>
    <property type="molecule type" value="Genomic_DNA"/>
</dbReference>
<keyword evidence="3" id="KW-1185">Reference proteome</keyword>